<feature type="region of interest" description="Disordered" evidence="1">
    <location>
        <begin position="1"/>
        <end position="78"/>
    </location>
</feature>
<feature type="non-terminal residue" evidence="2">
    <location>
        <position position="78"/>
    </location>
</feature>
<sequence length="78" mass="8451">RLPRSSSPALRSPSRSSRSAGRSRSPPTWECSPWRSSPAGRSAAPASRGWGSGTRRRRSPSWRSAPRSRSSSRSTPCA</sequence>
<accession>A0A6J4TAH8</accession>
<dbReference type="AlphaFoldDB" id="A0A6J4TAH8"/>
<gene>
    <name evidence="2" type="ORF">AVDCRST_MAG85-2739</name>
</gene>
<evidence type="ECO:0000256" key="1">
    <source>
        <dbReference type="SAM" id="MobiDB-lite"/>
    </source>
</evidence>
<feature type="non-terminal residue" evidence="2">
    <location>
        <position position="1"/>
    </location>
</feature>
<feature type="compositionally biased region" description="Low complexity" evidence="1">
    <location>
        <begin position="61"/>
        <end position="78"/>
    </location>
</feature>
<dbReference type="EMBL" id="CADCVT010000300">
    <property type="protein sequence ID" value="CAA9518143.1"/>
    <property type="molecule type" value="Genomic_DNA"/>
</dbReference>
<evidence type="ECO:0000313" key="2">
    <source>
        <dbReference type="EMBL" id="CAA9518143.1"/>
    </source>
</evidence>
<name>A0A6J4TAH8_9ACTN</name>
<proteinExistence type="predicted"/>
<organism evidence="2">
    <name type="scientific">uncultured Solirubrobacteraceae bacterium</name>
    <dbReference type="NCBI Taxonomy" id="1162706"/>
    <lineage>
        <taxon>Bacteria</taxon>
        <taxon>Bacillati</taxon>
        <taxon>Actinomycetota</taxon>
        <taxon>Thermoleophilia</taxon>
        <taxon>Solirubrobacterales</taxon>
        <taxon>Solirubrobacteraceae</taxon>
        <taxon>environmental samples</taxon>
    </lineage>
</organism>
<feature type="compositionally biased region" description="Low complexity" evidence="1">
    <location>
        <begin position="1"/>
        <end position="49"/>
    </location>
</feature>
<reference evidence="2" key="1">
    <citation type="submission" date="2020-02" db="EMBL/GenBank/DDBJ databases">
        <authorList>
            <person name="Meier V. D."/>
        </authorList>
    </citation>
    <scope>NUCLEOTIDE SEQUENCE</scope>
    <source>
        <strain evidence="2">AVDCRST_MAG85</strain>
    </source>
</reference>
<protein>
    <submittedName>
        <fullName evidence="2">Uncharacterized protein</fullName>
    </submittedName>
</protein>